<comment type="caution">
    <text evidence="7">The sequence shown here is derived from an EMBL/GenBank/DDBJ whole genome shotgun (WGS) entry which is preliminary data.</text>
</comment>
<feature type="transmembrane region" description="Helical" evidence="6">
    <location>
        <begin position="533"/>
        <end position="556"/>
    </location>
</feature>
<comment type="subcellular location">
    <subcellularLocation>
        <location evidence="1">Membrane</location>
        <topology evidence="1">Multi-pass membrane protein</topology>
    </subcellularLocation>
</comment>
<dbReference type="SUPFAM" id="SSF103473">
    <property type="entry name" value="MFS general substrate transporter"/>
    <property type="match status" value="1"/>
</dbReference>
<feature type="transmembrane region" description="Helical" evidence="6">
    <location>
        <begin position="562"/>
        <end position="583"/>
    </location>
</feature>
<keyword evidence="8" id="KW-1185">Reference proteome</keyword>
<dbReference type="PANTHER" id="PTHR11654">
    <property type="entry name" value="OLIGOPEPTIDE TRANSPORTER-RELATED"/>
    <property type="match status" value="1"/>
</dbReference>
<dbReference type="GeneID" id="77725242"/>
<feature type="transmembrane region" description="Helical" evidence="6">
    <location>
        <begin position="378"/>
        <end position="397"/>
    </location>
</feature>
<proteinExistence type="inferred from homology"/>
<evidence type="ECO:0000256" key="6">
    <source>
        <dbReference type="SAM" id="Phobius"/>
    </source>
</evidence>
<dbReference type="GO" id="GO:0022857">
    <property type="term" value="F:transmembrane transporter activity"/>
    <property type="evidence" value="ECO:0007669"/>
    <property type="project" value="InterPro"/>
</dbReference>
<name>A0AA38HEE4_9TREE</name>
<feature type="transmembrane region" description="Helical" evidence="6">
    <location>
        <begin position="258"/>
        <end position="277"/>
    </location>
</feature>
<dbReference type="RefSeq" id="XP_052948945.1">
    <property type="nucleotide sequence ID" value="XM_053086041.1"/>
</dbReference>
<dbReference type="Proteomes" id="UP001164286">
    <property type="component" value="Unassembled WGS sequence"/>
</dbReference>
<evidence type="ECO:0000256" key="1">
    <source>
        <dbReference type="ARBA" id="ARBA00004141"/>
    </source>
</evidence>
<feature type="transmembrane region" description="Helical" evidence="6">
    <location>
        <begin position="283"/>
        <end position="304"/>
    </location>
</feature>
<protein>
    <submittedName>
        <fullName evidence="7">POT family-domain-containing protein</fullName>
    </submittedName>
</protein>
<feature type="transmembrane region" description="Helical" evidence="6">
    <location>
        <begin position="199"/>
        <end position="216"/>
    </location>
</feature>
<dbReference type="EMBL" id="JAKWFO010000001">
    <property type="protein sequence ID" value="KAI9639168.1"/>
    <property type="molecule type" value="Genomic_DNA"/>
</dbReference>
<comment type="similarity">
    <text evidence="2">Belongs to the major facilitator superfamily. Proton-dependent oligopeptide transporter (POT/PTR) (TC 2.A.17) family.</text>
</comment>
<keyword evidence="4 6" id="KW-1133">Transmembrane helix</keyword>
<evidence type="ECO:0000256" key="4">
    <source>
        <dbReference type="ARBA" id="ARBA00022989"/>
    </source>
</evidence>
<sequence length="622" mass="67455">MSNTIVDLQSAPIPASAVPTNNVSASEKHDEKDYVFNGESDVVLGHRSSDEYQSDELEPTDEEFATLRKVPAPMKWAAVAMCFIELAERASYYGCTKIWNNYMKNPLPVGGNGAGAVAAGAAGLNQVTGGLAMGSVSASAVTSAFNFLTYTIPIIGGILADTRWGRFKTILIGTIIGFVAHVLLCGAVVPSVISSGNGFPPFMISLLILAFAAGLIKPSLGPLLCDQSPVKRPIIQITKSGERVILDPQATVSRYLNVFYMCINIGAFMALGTAYAARLVGFWLAFLVPGIVYLLMPILMFFCYKHLYKAPPQGSVTLEAIKVIKTVIGKGGLRAAFKGGDSFWNLAKPSFIQETEGTVDRSKVFWDDTFVDEIRQSISACGVFLLIPIFNLSNGGIGISETAMSNAMVLNGIPSEIYSNANPLTIIIASPIFIFGIYPLCNKLGFTPRPTLKLMAGFLLVCSNMVIAAIVQWKIYQSSPCGYYASSCKAGVSNVNLAWQLPLYILPALGEILVNVTSYELAYTRAPARMKGLVYAICLFSQAISYAIQLAMSKVVDDPWLIWPYVALACASFITAFIFPTYFRHLDTPMRGFADPDRQFGKQQPDYVKNAAEIEEGEKVKK</sequence>
<keyword evidence="5 6" id="KW-0472">Membrane</keyword>
<dbReference type="Gene3D" id="1.20.1250.20">
    <property type="entry name" value="MFS general substrate transporter like domains"/>
    <property type="match status" value="1"/>
</dbReference>
<dbReference type="Pfam" id="PF00854">
    <property type="entry name" value="PTR2"/>
    <property type="match status" value="1"/>
</dbReference>
<evidence type="ECO:0000256" key="2">
    <source>
        <dbReference type="ARBA" id="ARBA00005982"/>
    </source>
</evidence>
<feature type="transmembrane region" description="Helical" evidence="6">
    <location>
        <begin position="417"/>
        <end position="440"/>
    </location>
</feature>
<keyword evidence="3 6" id="KW-0812">Transmembrane</keyword>
<evidence type="ECO:0000313" key="8">
    <source>
        <dbReference type="Proteomes" id="UP001164286"/>
    </source>
</evidence>
<feature type="transmembrane region" description="Helical" evidence="6">
    <location>
        <begin position="501"/>
        <end position="521"/>
    </location>
</feature>
<gene>
    <name evidence="7" type="ORF">MKK02DRAFT_19105</name>
</gene>
<evidence type="ECO:0000256" key="3">
    <source>
        <dbReference type="ARBA" id="ARBA00022692"/>
    </source>
</evidence>
<dbReference type="InterPro" id="IPR000109">
    <property type="entry name" value="POT_fam"/>
</dbReference>
<dbReference type="GO" id="GO:0016020">
    <property type="term" value="C:membrane"/>
    <property type="evidence" value="ECO:0007669"/>
    <property type="project" value="UniProtKB-SubCell"/>
</dbReference>
<dbReference type="InterPro" id="IPR036259">
    <property type="entry name" value="MFS_trans_sf"/>
</dbReference>
<evidence type="ECO:0000313" key="7">
    <source>
        <dbReference type="EMBL" id="KAI9639168.1"/>
    </source>
</evidence>
<reference evidence="7" key="1">
    <citation type="journal article" date="2022" name="G3 (Bethesda)">
        <title>High quality genome of the basidiomycete yeast Dioszegia hungarica PDD-24b-2 isolated from cloud water.</title>
        <authorList>
            <person name="Jarrige D."/>
            <person name="Haridas S."/>
            <person name="Bleykasten-Grosshans C."/>
            <person name="Joly M."/>
            <person name="Nadalig T."/>
            <person name="Sancelme M."/>
            <person name="Vuilleumier S."/>
            <person name="Grigoriev I.V."/>
            <person name="Amato P."/>
            <person name="Bringel F."/>
        </authorList>
    </citation>
    <scope>NUCLEOTIDE SEQUENCE</scope>
    <source>
        <strain evidence="7">PDD-24b-2</strain>
    </source>
</reference>
<evidence type="ECO:0000256" key="5">
    <source>
        <dbReference type="ARBA" id="ARBA00023136"/>
    </source>
</evidence>
<accession>A0AA38HEE4</accession>
<organism evidence="7 8">
    <name type="scientific">Dioszegia hungarica</name>
    <dbReference type="NCBI Taxonomy" id="4972"/>
    <lineage>
        <taxon>Eukaryota</taxon>
        <taxon>Fungi</taxon>
        <taxon>Dikarya</taxon>
        <taxon>Basidiomycota</taxon>
        <taxon>Agaricomycotina</taxon>
        <taxon>Tremellomycetes</taxon>
        <taxon>Tremellales</taxon>
        <taxon>Bulleribasidiaceae</taxon>
        <taxon>Dioszegia</taxon>
    </lineage>
</organism>
<feature type="transmembrane region" description="Helical" evidence="6">
    <location>
        <begin position="452"/>
        <end position="473"/>
    </location>
</feature>
<dbReference type="AlphaFoldDB" id="A0AA38HEE4"/>
<feature type="transmembrane region" description="Helical" evidence="6">
    <location>
        <begin position="170"/>
        <end position="193"/>
    </location>
</feature>